<dbReference type="PANTHER" id="PTHR46173:SF1">
    <property type="entry name" value="CCA TRNA NUCLEOTIDYLTRANSFERASE 1, MITOCHONDRIAL"/>
    <property type="match status" value="1"/>
</dbReference>
<gene>
    <name evidence="12" type="ORF">TDIB3V08_LOCUS4478</name>
</gene>
<dbReference type="InterPro" id="IPR032828">
    <property type="entry name" value="PolyA_RNA-bd"/>
</dbReference>
<dbReference type="CDD" id="cd05398">
    <property type="entry name" value="NT_ClassII-CCAase"/>
    <property type="match status" value="1"/>
</dbReference>
<keyword evidence="4" id="KW-0819">tRNA processing</keyword>
<evidence type="ECO:0000256" key="9">
    <source>
        <dbReference type="RuleBase" id="RU003953"/>
    </source>
</evidence>
<dbReference type="SUPFAM" id="SSF81891">
    <property type="entry name" value="Poly A polymerase C-terminal region-like"/>
    <property type="match status" value="1"/>
</dbReference>
<sequence>MITRVIKQILIKNDSCMRFSYTVWAKQNCLPSAVSLFFKRNRSFAASKPVPREDPVIMKLDSPEFKSIFTPELTKLATIFKKYGYEIRIAGGAVRDLLLKQKPKDLDFATTATPEQMKEMFSAEEIRMINVNGEKHGTITPRINDSVNFEVTTLRIDVRTDGRHAEVEFTTDWKLDANRRDLTINSMFLGLDGTVYDYFSGYEDLQKRRVAFVGDANTRIREDYLRILRYFRFYGRIAQDPDKHEEKTLQSIQDNADGLKRISGERIWTELQQILEGNFACELVKTMLSLDLGPPIGLPENPNLVEFDKVWQRVKHLKYHSMTLLSALFRNQEEVMTFHSRVKLSAYDRDLGLFILANRENKPSIKPLRPYQMLVLTTKVKVSDTRKWVEEVFKYRGNAELLQQFMEWEIPKFPVSGHMLKENGVPGGKRIGLVLNKLKEHWADSDFTASSEELLKQIPTVLSELDIPITR</sequence>
<dbReference type="SUPFAM" id="SSF81301">
    <property type="entry name" value="Nucleotidyltransferase"/>
    <property type="match status" value="1"/>
</dbReference>
<dbReference type="AlphaFoldDB" id="A0A7R8VJM4"/>
<dbReference type="GO" id="GO:1990180">
    <property type="term" value="P:mitochondrial tRNA 3'-end processing"/>
    <property type="evidence" value="ECO:0007669"/>
    <property type="project" value="TreeGrafter"/>
</dbReference>
<keyword evidence="5" id="KW-0548">Nucleotidyltransferase</keyword>
<dbReference type="Gene3D" id="1.10.3090.10">
    <property type="entry name" value="cca-adding enzyme, domain 2"/>
    <property type="match status" value="1"/>
</dbReference>
<keyword evidence="3 9" id="KW-0808">Transferase</keyword>
<evidence type="ECO:0000256" key="3">
    <source>
        <dbReference type="ARBA" id="ARBA00022679"/>
    </source>
</evidence>
<comment type="cofactor">
    <cofactor evidence="1">
        <name>Mg(2+)</name>
        <dbReference type="ChEBI" id="CHEBI:18420"/>
    </cofactor>
</comment>
<dbReference type="GO" id="GO:0000166">
    <property type="term" value="F:nucleotide binding"/>
    <property type="evidence" value="ECO:0007669"/>
    <property type="project" value="UniProtKB-KW"/>
</dbReference>
<dbReference type="InterPro" id="IPR002646">
    <property type="entry name" value="PolA_pol_head_dom"/>
</dbReference>
<protein>
    <recommendedName>
        <fullName evidence="13">CCA tRNA nucleotidyltransferase 1, mitochondrial</fullName>
    </recommendedName>
</protein>
<dbReference type="GO" id="GO:0005739">
    <property type="term" value="C:mitochondrion"/>
    <property type="evidence" value="ECO:0007669"/>
    <property type="project" value="TreeGrafter"/>
</dbReference>
<proteinExistence type="inferred from homology"/>
<keyword evidence="6" id="KW-0479">Metal-binding</keyword>
<dbReference type="GO" id="GO:0016779">
    <property type="term" value="F:nucleotidyltransferase activity"/>
    <property type="evidence" value="ECO:0007669"/>
    <property type="project" value="UniProtKB-KW"/>
</dbReference>
<dbReference type="Pfam" id="PF12627">
    <property type="entry name" value="PolyA_pol_RNAbd"/>
    <property type="match status" value="1"/>
</dbReference>
<dbReference type="PANTHER" id="PTHR46173">
    <property type="entry name" value="CCA TRNA NUCLEOTIDYLTRANSFERASE 1, MITOCHONDRIAL"/>
    <property type="match status" value="1"/>
</dbReference>
<evidence type="ECO:0000256" key="2">
    <source>
        <dbReference type="ARBA" id="ARBA00007265"/>
    </source>
</evidence>
<keyword evidence="8" id="KW-0460">Magnesium</keyword>
<evidence type="ECO:0000259" key="10">
    <source>
        <dbReference type="Pfam" id="PF01743"/>
    </source>
</evidence>
<evidence type="ECO:0000256" key="1">
    <source>
        <dbReference type="ARBA" id="ARBA00001946"/>
    </source>
</evidence>
<evidence type="ECO:0000259" key="11">
    <source>
        <dbReference type="Pfam" id="PF12627"/>
    </source>
</evidence>
<dbReference type="Gene3D" id="3.30.460.10">
    <property type="entry name" value="Beta Polymerase, domain 2"/>
    <property type="match status" value="1"/>
</dbReference>
<comment type="similarity">
    <text evidence="2 9">Belongs to the tRNA nucleotidyltransferase/poly(A) polymerase family.</text>
</comment>
<evidence type="ECO:0000256" key="5">
    <source>
        <dbReference type="ARBA" id="ARBA00022695"/>
    </source>
</evidence>
<dbReference type="InterPro" id="IPR043519">
    <property type="entry name" value="NT_sf"/>
</dbReference>
<dbReference type="GO" id="GO:0001680">
    <property type="term" value="P:tRNA 3'-terminal CCA addition"/>
    <property type="evidence" value="ECO:0007669"/>
    <property type="project" value="TreeGrafter"/>
</dbReference>
<evidence type="ECO:0000313" key="12">
    <source>
        <dbReference type="EMBL" id="CAD7198191.1"/>
    </source>
</evidence>
<organism evidence="12">
    <name type="scientific">Timema douglasi</name>
    <name type="common">Walking stick</name>
    <dbReference type="NCBI Taxonomy" id="61478"/>
    <lineage>
        <taxon>Eukaryota</taxon>
        <taxon>Metazoa</taxon>
        <taxon>Ecdysozoa</taxon>
        <taxon>Arthropoda</taxon>
        <taxon>Hexapoda</taxon>
        <taxon>Insecta</taxon>
        <taxon>Pterygota</taxon>
        <taxon>Neoptera</taxon>
        <taxon>Polyneoptera</taxon>
        <taxon>Phasmatodea</taxon>
        <taxon>Timematodea</taxon>
        <taxon>Timematoidea</taxon>
        <taxon>Timematidae</taxon>
        <taxon>Timema</taxon>
    </lineage>
</organism>
<keyword evidence="7" id="KW-0547">Nucleotide-binding</keyword>
<accession>A0A7R8VJM4</accession>
<feature type="domain" description="Poly A polymerase head" evidence="10">
    <location>
        <begin position="88"/>
        <end position="210"/>
    </location>
</feature>
<dbReference type="GO" id="GO:0000049">
    <property type="term" value="F:tRNA binding"/>
    <property type="evidence" value="ECO:0007669"/>
    <property type="project" value="TreeGrafter"/>
</dbReference>
<evidence type="ECO:0008006" key="13">
    <source>
        <dbReference type="Google" id="ProtNLM"/>
    </source>
</evidence>
<name>A0A7R8VJM4_TIMDO</name>
<dbReference type="EMBL" id="OA566052">
    <property type="protein sequence ID" value="CAD7198191.1"/>
    <property type="molecule type" value="Genomic_DNA"/>
</dbReference>
<dbReference type="Pfam" id="PF01743">
    <property type="entry name" value="PolyA_pol"/>
    <property type="match status" value="1"/>
</dbReference>
<evidence type="ECO:0000256" key="8">
    <source>
        <dbReference type="ARBA" id="ARBA00022842"/>
    </source>
</evidence>
<keyword evidence="9" id="KW-0694">RNA-binding</keyword>
<evidence type="ECO:0000256" key="6">
    <source>
        <dbReference type="ARBA" id="ARBA00022723"/>
    </source>
</evidence>
<evidence type="ECO:0000256" key="4">
    <source>
        <dbReference type="ARBA" id="ARBA00022694"/>
    </source>
</evidence>
<dbReference type="GO" id="GO:0046872">
    <property type="term" value="F:metal ion binding"/>
    <property type="evidence" value="ECO:0007669"/>
    <property type="project" value="UniProtKB-KW"/>
</dbReference>
<reference evidence="12" key="1">
    <citation type="submission" date="2020-11" db="EMBL/GenBank/DDBJ databases">
        <authorList>
            <person name="Tran Van P."/>
        </authorList>
    </citation>
    <scope>NUCLEOTIDE SEQUENCE</scope>
</reference>
<feature type="domain" description="tRNA nucleotidyltransferase/poly(A) polymerase RNA and SrmB- binding" evidence="11">
    <location>
        <begin position="245"/>
        <end position="292"/>
    </location>
</feature>
<dbReference type="InterPro" id="IPR050264">
    <property type="entry name" value="Bact_CCA-adding_enz_type3_sf"/>
</dbReference>
<evidence type="ECO:0000256" key="7">
    <source>
        <dbReference type="ARBA" id="ARBA00022741"/>
    </source>
</evidence>